<dbReference type="InterPro" id="IPR001810">
    <property type="entry name" value="F-box_dom"/>
</dbReference>
<gene>
    <name evidence="2" type="ORF">EDS130_LOCUS43081</name>
</gene>
<accession>A0A815TMA7</accession>
<evidence type="ECO:0000313" key="3">
    <source>
        <dbReference type="Proteomes" id="UP000663852"/>
    </source>
</evidence>
<dbReference type="Proteomes" id="UP000663852">
    <property type="component" value="Unassembled WGS sequence"/>
</dbReference>
<organism evidence="2 3">
    <name type="scientific">Adineta ricciae</name>
    <name type="common">Rotifer</name>
    <dbReference type="NCBI Taxonomy" id="249248"/>
    <lineage>
        <taxon>Eukaryota</taxon>
        <taxon>Metazoa</taxon>
        <taxon>Spiralia</taxon>
        <taxon>Gnathifera</taxon>
        <taxon>Rotifera</taxon>
        <taxon>Eurotatoria</taxon>
        <taxon>Bdelloidea</taxon>
        <taxon>Adinetida</taxon>
        <taxon>Adinetidae</taxon>
        <taxon>Adineta</taxon>
    </lineage>
</organism>
<dbReference type="PROSITE" id="PS50181">
    <property type="entry name" value="FBOX"/>
    <property type="match status" value="1"/>
</dbReference>
<name>A0A815TMA7_ADIRI</name>
<evidence type="ECO:0000313" key="2">
    <source>
        <dbReference type="EMBL" id="CAF1508389.1"/>
    </source>
</evidence>
<evidence type="ECO:0000259" key="1">
    <source>
        <dbReference type="PROSITE" id="PS50181"/>
    </source>
</evidence>
<reference evidence="2" key="1">
    <citation type="submission" date="2021-02" db="EMBL/GenBank/DDBJ databases">
        <authorList>
            <person name="Nowell W R."/>
        </authorList>
    </citation>
    <scope>NUCLEOTIDE SEQUENCE</scope>
</reference>
<proteinExistence type="predicted"/>
<dbReference type="EMBL" id="CAJNOJ010000677">
    <property type="protein sequence ID" value="CAF1508389.1"/>
    <property type="molecule type" value="Genomic_DNA"/>
</dbReference>
<feature type="domain" description="F-box" evidence="1">
    <location>
        <begin position="6"/>
        <end position="53"/>
    </location>
</feature>
<protein>
    <recommendedName>
        <fullName evidence="1">F-box domain-containing protein</fullName>
    </recommendedName>
</protein>
<sequence length="285" mass="32934">MPTQSRLSLNTLSVELVYRILDCMDLLNIFWSLQCVSQRLNTILKTYSRYQTLETLGCSCWSSNIFEVYDRQVKSLSIFDWPQDHLEICQTDNFENTSYSAMLHIWESVPHTESVPTIPEFTRSNSGIDTQYSAEFLPIPELHPPPSPSHIISPIHHPIPFTEFRNRLKEFRNSLNLCKDGIPESYNTTLKHISFKNIEICNTQFHCLQTILNLNSTSIELTIHKIEIYGMNNELLGHLIDFVEHNRIHLSVVPPQKTLKISFIDSASSNNMTEQLKLLVLLNVE</sequence>
<comment type="caution">
    <text evidence="2">The sequence shown here is derived from an EMBL/GenBank/DDBJ whole genome shotgun (WGS) entry which is preliminary data.</text>
</comment>
<dbReference type="AlphaFoldDB" id="A0A815TMA7"/>